<dbReference type="RefSeq" id="WP_183183076.1">
    <property type="nucleotide sequence ID" value="NZ_BMNP01000001.1"/>
</dbReference>
<evidence type="ECO:0000313" key="3">
    <source>
        <dbReference type="EMBL" id="MBB4072657.1"/>
    </source>
</evidence>
<dbReference type="CDD" id="cd17470">
    <property type="entry name" value="T3SS_Flik_C"/>
    <property type="match status" value="1"/>
</dbReference>
<keyword evidence="3" id="KW-0966">Cell projection</keyword>
<evidence type="ECO:0000259" key="2">
    <source>
        <dbReference type="Pfam" id="PF02120"/>
    </source>
</evidence>
<sequence>MIRPIAFLSPNMLPLTAQKQETPTSAFAMLLANMKQPTPQLEKSDLLPVQAFSIDSPKLYGELQQLFAAIPIEEGYARQETLENPTVSHFFQLLPPTLKKQMTETFVPGRPFEQMVEDEKTLEDNGALLAVAFMLFQLEQRQNSLPDDVFEGVKERLVAVFSGNNVRLPEQIKNVRSLFDKLISLSSKNEQAANFSSDFTNRSVRTTNGSQAIIEPVVSAKEKSPVSLETVVPLPPEPLTDGEESIPLFATNKELSPVISLPGNEQKGELQRSFTHQLTEIMKTGKFTKGANGQAQLVIRLHPEHLGTLTVKLIAQKDGELAAKIITNTTAAKELVEASIHQIRHIIPTENIIVERFDVWTQPEFAGMNRQQQQRQSKQPFEQEQQSKQSEQVTEEFADALQEKLNATI</sequence>
<protein>
    <submittedName>
        <fullName evidence="3">Flagellar hook-length control protein FliK</fullName>
    </submittedName>
</protein>
<keyword evidence="3" id="KW-0282">Flagellum</keyword>
<gene>
    <name evidence="3" type="ORF">GGR02_000403</name>
</gene>
<dbReference type="Proteomes" id="UP000559598">
    <property type="component" value="Unassembled WGS sequence"/>
</dbReference>
<keyword evidence="4" id="KW-1185">Reference proteome</keyword>
<dbReference type="EMBL" id="JACIDE010000002">
    <property type="protein sequence ID" value="MBB4072657.1"/>
    <property type="molecule type" value="Genomic_DNA"/>
</dbReference>
<feature type="region of interest" description="Disordered" evidence="1">
    <location>
        <begin position="368"/>
        <end position="397"/>
    </location>
</feature>
<dbReference type="InterPro" id="IPR038610">
    <property type="entry name" value="FliK-like_C_sf"/>
</dbReference>
<dbReference type="InterPro" id="IPR021136">
    <property type="entry name" value="Flagellar_hook_control-like_C"/>
</dbReference>
<comment type="caution">
    <text evidence="3">The sequence shown here is derived from an EMBL/GenBank/DDBJ whole genome shotgun (WGS) entry which is preliminary data.</text>
</comment>
<feature type="domain" description="Flagellar hook-length control protein-like C-terminal" evidence="2">
    <location>
        <begin position="289"/>
        <end position="364"/>
    </location>
</feature>
<evidence type="ECO:0000256" key="1">
    <source>
        <dbReference type="SAM" id="MobiDB-lite"/>
    </source>
</evidence>
<reference evidence="3 4" key="1">
    <citation type="submission" date="2020-08" db="EMBL/GenBank/DDBJ databases">
        <title>Genomic Encyclopedia of Type Strains, Phase IV (KMG-IV): sequencing the most valuable type-strain genomes for metagenomic binning, comparative biology and taxonomic classification.</title>
        <authorList>
            <person name="Goeker M."/>
        </authorList>
    </citation>
    <scope>NUCLEOTIDE SEQUENCE [LARGE SCALE GENOMIC DNA]</scope>
    <source>
        <strain evidence="3 4">DSM 17075</strain>
    </source>
</reference>
<proteinExistence type="predicted"/>
<name>A0A840DR38_9BACL</name>
<evidence type="ECO:0000313" key="4">
    <source>
        <dbReference type="Proteomes" id="UP000559598"/>
    </source>
</evidence>
<accession>A0A840DR38</accession>
<feature type="compositionally biased region" description="Low complexity" evidence="1">
    <location>
        <begin position="370"/>
        <end position="392"/>
    </location>
</feature>
<dbReference type="Pfam" id="PF02120">
    <property type="entry name" value="Flg_hook"/>
    <property type="match status" value="1"/>
</dbReference>
<organism evidence="3 4">
    <name type="scientific">Anoxybacteroides voinovskiense</name>
    <dbReference type="NCBI Taxonomy" id="230470"/>
    <lineage>
        <taxon>Bacteria</taxon>
        <taxon>Bacillati</taxon>
        <taxon>Bacillota</taxon>
        <taxon>Bacilli</taxon>
        <taxon>Bacillales</taxon>
        <taxon>Anoxybacillaceae</taxon>
        <taxon>Anoxybacteroides</taxon>
    </lineage>
</organism>
<dbReference type="AlphaFoldDB" id="A0A840DR38"/>
<dbReference type="Gene3D" id="3.30.750.140">
    <property type="match status" value="1"/>
</dbReference>
<keyword evidence="3" id="KW-0969">Cilium</keyword>